<organism evidence="2 3">
    <name type="scientific">Portunus trituberculatus</name>
    <name type="common">Swimming crab</name>
    <name type="synonym">Neptunus trituberculatus</name>
    <dbReference type="NCBI Taxonomy" id="210409"/>
    <lineage>
        <taxon>Eukaryota</taxon>
        <taxon>Metazoa</taxon>
        <taxon>Ecdysozoa</taxon>
        <taxon>Arthropoda</taxon>
        <taxon>Crustacea</taxon>
        <taxon>Multicrustacea</taxon>
        <taxon>Malacostraca</taxon>
        <taxon>Eumalacostraca</taxon>
        <taxon>Eucarida</taxon>
        <taxon>Decapoda</taxon>
        <taxon>Pleocyemata</taxon>
        <taxon>Brachyura</taxon>
        <taxon>Eubrachyura</taxon>
        <taxon>Portunoidea</taxon>
        <taxon>Portunidae</taxon>
        <taxon>Portuninae</taxon>
        <taxon>Portunus</taxon>
    </lineage>
</organism>
<evidence type="ECO:0000313" key="2">
    <source>
        <dbReference type="EMBL" id="MPC99263.1"/>
    </source>
</evidence>
<feature type="region of interest" description="Disordered" evidence="1">
    <location>
        <begin position="29"/>
        <end position="87"/>
    </location>
</feature>
<feature type="compositionally biased region" description="Low complexity" evidence="1">
    <location>
        <begin position="65"/>
        <end position="74"/>
    </location>
</feature>
<evidence type="ECO:0000256" key="1">
    <source>
        <dbReference type="SAM" id="MobiDB-lite"/>
    </source>
</evidence>
<gene>
    <name evidence="2" type="ORF">E2C01_094667</name>
</gene>
<proteinExistence type="predicted"/>
<dbReference type="EMBL" id="VSRR010117624">
    <property type="protein sequence ID" value="MPC99263.1"/>
    <property type="molecule type" value="Genomic_DNA"/>
</dbReference>
<keyword evidence="3" id="KW-1185">Reference proteome</keyword>
<dbReference type="Proteomes" id="UP000324222">
    <property type="component" value="Unassembled WGS sequence"/>
</dbReference>
<feature type="region of interest" description="Disordered" evidence="1">
    <location>
        <begin position="1"/>
        <end position="20"/>
    </location>
</feature>
<evidence type="ECO:0000313" key="3">
    <source>
        <dbReference type="Proteomes" id="UP000324222"/>
    </source>
</evidence>
<protein>
    <submittedName>
        <fullName evidence="2">Uncharacterized protein</fullName>
    </submittedName>
</protein>
<name>A0A5B7JXT9_PORTR</name>
<reference evidence="2 3" key="1">
    <citation type="submission" date="2019-05" db="EMBL/GenBank/DDBJ databases">
        <title>Another draft genome of Portunus trituberculatus and its Hox gene families provides insights of decapod evolution.</title>
        <authorList>
            <person name="Jeong J.-H."/>
            <person name="Song I."/>
            <person name="Kim S."/>
            <person name="Choi T."/>
            <person name="Kim D."/>
            <person name="Ryu S."/>
            <person name="Kim W."/>
        </authorList>
    </citation>
    <scope>NUCLEOTIDE SEQUENCE [LARGE SCALE GENOMIC DNA]</scope>
    <source>
        <tissue evidence="2">Muscle</tissue>
    </source>
</reference>
<accession>A0A5B7JXT9</accession>
<comment type="caution">
    <text evidence="2">The sequence shown here is derived from an EMBL/GenBank/DDBJ whole genome shotgun (WGS) entry which is preliminary data.</text>
</comment>
<sequence length="113" mass="12402">MMHHYQHPVTPQRHIFPPSPAITVTHHQKNLLHRHTRAQSIRPPANTPTRPHARPSTQPPPHPPAHLAAGSLALDTSRPGGNRKSPAVLFFPLEGVGVALPPNLSPDVREEQP</sequence>
<dbReference type="AlphaFoldDB" id="A0A5B7JXT9"/>